<evidence type="ECO:0000313" key="2">
    <source>
        <dbReference type="Proteomes" id="UP000260216"/>
    </source>
</evidence>
<dbReference type="RefSeq" id="YP_009839782.1">
    <property type="nucleotide sequence ID" value="NC_048722.1"/>
</dbReference>
<dbReference type="Proteomes" id="UP000260216">
    <property type="component" value="Segment"/>
</dbReference>
<protein>
    <recommendedName>
        <fullName evidence="3">Helix-turn-helix DNA binding domain protein</fullName>
    </recommendedName>
</protein>
<reference evidence="1 2" key="1">
    <citation type="submission" date="2018-07" db="EMBL/GenBank/DDBJ databases">
        <authorList>
            <person name="Wofford K.M."/>
            <person name="Typhair T.J."/>
            <person name="Gonzales M.A."/>
            <person name="Castillo J.C."/>
            <person name="Smith B.R."/>
            <person name="Klug H.M."/>
            <person name="Hughes L.E."/>
            <person name="Garlena R.A."/>
            <person name="Russell D.A."/>
            <person name="Pope W.H."/>
            <person name="Jacobs-Sera D."/>
            <person name="Hatfull G.F."/>
        </authorList>
    </citation>
    <scope>NUCLEOTIDE SEQUENCE [LARGE SCALE GENOMIC DNA]</scope>
</reference>
<dbReference type="GeneID" id="55609502"/>
<accession>A0A345M9V5</accession>
<name>A0A345M9V5_9CAUD</name>
<evidence type="ECO:0008006" key="3">
    <source>
        <dbReference type="Google" id="ProtNLM"/>
    </source>
</evidence>
<evidence type="ECO:0000313" key="1">
    <source>
        <dbReference type="EMBL" id="AXH67276.1"/>
    </source>
</evidence>
<dbReference type="EMBL" id="MH576968">
    <property type="protein sequence ID" value="AXH67276.1"/>
    <property type="molecule type" value="Genomic_DNA"/>
</dbReference>
<proteinExistence type="predicted"/>
<organism evidence="1 2">
    <name type="scientific">Streptomyces phage Wofford</name>
    <dbReference type="NCBI Taxonomy" id="2283267"/>
    <lineage>
        <taxon>Viruses</taxon>
        <taxon>Duplodnaviria</taxon>
        <taxon>Heunggongvirae</taxon>
        <taxon>Uroviricota</taxon>
        <taxon>Caudoviricetes</taxon>
        <taxon>Stanwilliamsviridae</taxon>
        <taxon>Boydwoodruffvirinae</taxon>
        <taxon>Karimacvirus</taxon>
        <taxon>Karimacvirus wofford</taxon>
        <taxon>Streptomyces virus Wofford</taxon>
    </lineage>
</organism>
<sequence>MANLYESKTWLQEKYRTMTAKQIADLCGKSEMTITRWLARHGIPIRRSR</sequence>
<dbReference type="Gene3D" id="1.10.10.60">
    <property type="entry name" value="Homeodomain-like"/>
    <property type="match status" value="1"/>
</dbReference>
<dbReference type="KEGG" id="vg:55609502"/>
<keyword evidence="2" id="KW-1185">Reference proteome</keyword>
<dbReference type="Pfam" id="PF13384">
    <property type="entry name" value="HTH_23"/>
    <property type="match status" value="1"/>
</dbReference>
<gene>
    <name evidence="1" type="primary">94</name>
    <name evidence="1" type="ORF">SEA_WOFFORD_94</name>
</gene>